<reference evidence="2" key="1">
    <citation type="submission" date="2022-01" db="UniProtKB">
        <authorList>
            <consortium name="EnsemblMetazoa"/>
        </authorList>
    </citation>
    <scope>IDENTIFICATION</scope>
</reference>
<accession>A0A8I6RMV0</accession>
<dbReference type="OMA" id="SAITERC"/>
<protein>
    <recommendedName>
        <fullName evidence="1">Protein inscuteable homologue C-terminal domain-containing protein</fullName>
    </recommendedName>
</protein>
<dbReference type="PANTHER" id="PTHR21386:SF0">
    <property type="entry name" value="PROTEIN INSCUTEABLE HOMOLOG"/>
    <property type="match status" value="1"/>
</dbReference>
<dbReference type="SUPFAM" id="SSF48371">
    <property type="entry name" value="ARM repeat"/>
    <property type="match status" value="1"/>
</dbReference>
<dbReference type="PANTHER" id="PTHR21386">
    <property type="entry name" value="INSCUTEABLE"/>
    <property type="match status" value="1"/>
</dbReference>
<dbReference type="RefSeq" id="XP_014245061.1">
    <property type="nucleotide sequence ID" value="XM_014389575.2"/>
</dbReference>
<sequence>MEEMELKMTNLNRSMSLQSLCSSSKEKWFGSLNNLDKCTSIEKYGSSENLPPPKHCSTPKSKISNYCNQKALYRNSYVGKKQNISNTLNPTPVDVWMEELRVNYASECMTSLQSKSLFSDMNSKIKMLVELTTKVIKILHQQTYLIAKEFDHIYRCLENNLENGVYALIESLVYHMIDVLEEHSNCGNNLDAYYQVLEMIDPITLDRLLPLPELIWKINALALDFSKKIDILLLEQIKIMVGVLEPQQNNDSLAIVMDGLNVVELQPDHLGNLLARCGGMTTLVQLLETCNNDSINTSIVKLLARVCCTPSAIKVFKDSCGLEILCRMLSTSEINHNKMKEGMLLLLQVTGPWLKYKIIPLEKYVVPIVSALTRLLMHAINSEMILIAAAGLANLSHEEISLKPIVNEGSVNTILTVIRNGGVNASIFLKEQAATIILNLSNKQEFRHYLCEIRVIPAILCFLKYELTSKTSSLIEATTYRVQYKAALTLSRLCNEREAVHQIQELQGVSRIIKLCKDGIEKNGQDGVITASMEALHKIMAFSKNEALQKGKQLSICSKQFVSIH</sequence>
<evidence type="ECO:0000259" key="1">
    <source>
        <dbReference type="Pfam" id="PF19427"/>
    </source>
</evidence>
<dbReference type="Gene3D" id="1.25.10.10">
    <property type="entry name" value="Leucine-rich Repeat Variant"/>
    <property type="match status" value="1"/>
</dbReference>
<name>A0A8I6RMV0_CIMLE</name>
<dbReference type="InterPro" id="IPR045789">
    <property type="entry name" value="Insc_C"/>
</dbReference>
<dbReference type="InterPro" id="IPR016024">
    <property type="entry name" value="ARM-type_fold"/>
</dbReference>
<dbReference type="GO" id="GO:0009786">
    <property type="term" value="P:regulation of asymmetric cell division"/>
    <property type="evidence" value="ECO:0007669"/>
    <property type="project" value="TreeGrafter"/>
</dbReference>
<dbReference type="EnsemblMetazoa" id="XM_014389575.2">
    <property type="protein sequence ID" value="XP_014245061.1"/>
    <property type="gene ID" value="LOC106664133"/>
</dbReference>
<dbReference type="GeneID" id="106664133"/>
<dbReference type="GO" id="GO:0045179">
    <property type="term" value="C:apical cortex"/>
    <property type="evidence" value="ECO:0007669"/>
    <property type="project" value="TreeGrafter"/>
</dbReference>
<dbReference type="GO" id="GO:0000132">
    <property type="term" value="P:establishment of mitotic spindle orientation"/>
    <property type="evidence" value="ECO:0007669"/>
    <property type="project" value="TreeGrafter"/>
</dbReference>
<dbReference type="Pfam" id="PF19427">
    <property type="entry name" value="Insc_C"/>
    <property type="match status" value="1"/>
</dbReference>
<organism evidence="2 3">
    <name type="scientific">Cimex lectularius</name>
    <name type="common">Bed bug</name>
    <name type="synonym">Acanthia lectularia</name>
    <dbReference type="NCBI Taxonomy" id="79782"/>
    <lineage>
        <taxon>Eukaryota</taxon>
        <taxon>Metazoa</taxon>
        <taxon>Ecdysozoa</taxon>
        <taxon>Arthropoda</taxon>
        <taxon>Hexapoda</taxon>
        <taxon>Insecta</taxon>
        <taxon>Pterygota</taxon>
        <taxon>Neoptera</taxon>
        <taxon>Paraneoptera</taxon>
        <taxon>Hemiptera</taxon>
        <taxon>Heteroptera</taxon>
        <taxon>Panheteroptera</taxon>
        <taxon>Cimicomorpha</taxon>
        <taxon>Cimicidae</taxon>
        <taxon>Cimex</taxon>
    </lineage>
</organism>
<dbReference type="GO" id="GO:0045176">
    <property type="term" value="P:apical protein localization"/>
    <property type="evidence" value="ECO:0007669"/>
    <property type="project" value="TreeGrafter"/>
</dbReference>
<dbReference type="OrthoDB" id="5796379at2759"/>
<feature type="domain" description="Protein inscuteable homologue C-terminal" evidence="1">
    <location>
        <begin position="219"/>
        <end position="550"/>
    </location>
</feature>
<dbReference type="GO" id="GO:0008093">
    <property type="term" value="F:cytoskeletal anchor activity"/>
    <property type="evidence" value="ECO:0007669"/>
    <property type="project" value="TreeGrafter"/>
</dbReference>
<evidence type="ECO:0000313" key="3">
    <source>
        <dbReference type="Proteomes" id="UP000494040"/>
    </source>
</evidence>
<dbReference type="AlphaFoldDB" id="A0A8I6RMV0"/>
<dbReference type="Gene3D" id="6.20.200.10">
    <property type="entry name" value="Inscuteable LGN-binding domain"/>
    <property type="match status" value="1"/>
</dbReference>
<dbReference type="InterPro" id="IPR011989">
    <property type="entry name" value="ARM-like"/>
</dbReference>
<dbReference type="InterPro" id="IPR039921">
    <property type="entry name" value="Inscuteable"/>
</dbReference>
<dbReference type="KEGG" id="clec:106664133"/>
<proteinExistence type="predicted"/>
<dbReference type="Proteomes" id="UP000494040">
    <property type="component" value="Unassembled WGS sequence"/>
</dbReference>
<dbReference type="GO" id="GO:0008356">
    <property type="term" value="P:asymmetric cell division"/>
    <property type="evidence" value="ECO:0007669"/>
    <property type="project" value="InterPro"/>
</dbReference>
<keyword evidence="3" id="KW-1185">Reference proteome</keyword>
<dbReference type="InterPro" id="IPR038205">
    <property type="entry name" value="INSC_LBD_sf"/>
</dbReference>
<dbReference type="CDD" id="cd21966">
    <property type="entry name" value="INSC_LBD"/>
    <property type="match status" value="1"/>
</dbReference>
<evidence type="ECO:0000313" key="2">
    <source>
        <dbReference type="EnsemblMetazoa" id="XP_014245061.1"/>
    </source>
</evidence>